<keyword evidence="2" id="KW-1133">Transmembrane helix</keyword>
<proteinExistence type="predicted"/>
<keyword evidence="4" id="KW-1185">Reference proteome</keyword>
<feature type="region of interest" description="Disordered" evidence="1">
    <location>
        <begin position="190"/>
        <end position="269"/>
    </location>
</feature>
<reference evidence="3 4" key="1">
    <citation type="submission" date="2019-10" db="EMBL/GenBank/DDBJ databases">
        <title>Glycomyces albidus sp. nov., a novel actinomycete isolated from rhizosphere soil of wheat (Triticum aestivum L.).</title>
        <authorList>
            <person name="Qian L."/>
        </authorList>
    </citation>
    <scope>NUCLEOTIDE SEQUENCE [LARGE SCALE GENOMIC DNA]</scope>
    <source>
        <strain evidence="3 4">NEAU-7082</strain>
    </source>
</reference>
<evidence type="ECO:0000256" key="2">
    <source>
        <dbReference type="SAM" id="Phobius"/>
    </source>
</evidence>
<dbReference type="RefSeq" id="WP_153026945.1">
    <property type="nucleotide sequence ID" value="NZ_WIAO01000029.1"/>
</dbReference>
<organism evidence="3 4">
    <name type="scientific">Glycomyces albidus</name>
    <dbReference type="NCBI Taxonomy" id="2656774"/>
    <lineage>
        <taxon>Bacteria</taxon>
        <taxon>Bacillati</taxon>
        <taxon>Actinomycetota</taxon>
        <taxon>Actinomycetes</taxon>
        <taxon>Glycomycetales</taxon>
        <taxon>Glycomycetaceae</taxon>
        <taxon>Glycomyces</taxon>
    </lineage>
</organism>
<keyword evidence="2" id="KW-0472">Membrane</keyword>
<evidence type="ECO:0000313" key="4">
    <source>
        <dbReference type="Proteomes" id="UP000477750"/>
    </source>
</evidence>
<dbReference type="Proteomes" id="UP000477750">
    <property type="component" value="Unassembled WGS sequence"/>
</dbReference>
<sequence length="590" mass="63253">MSSTFSPPSWFWSDSWQDTLQDRAIEDLAMRQRRHNREAEERRRKSEQQLAGRIEAASSELTDRIETLYAWADLRFELAEFDEHRARVDIRSAFRALAEGRPARLPETRDTPGYWLPPAAAAILPLVLRGRPGTEPQPPGDLTTGLATARDRDPVRAELFNLAVGRCFNRPVLIDAAFLRLIAEPPHLGTAEDLPGPGHGGPGATEDLQGTADGDRSAANDGGSTAAGGQRTTVGGLGTTESARATAEGGRDAAEGGGATTESGRPAAEPVQVAAAWRTLWEHAAHGVFGPDAAVQLAGRLRDHFDPEALDDTELKEWDRAIADFANGATLAAALTALRDHLAAEPAAAPGDTDTAWRRYLQELIEAPSPAELPLVRRLEELAPAGAPRRSRPSWAEPAGTVAELVRRDLFDPEAPTALRRLALDLAAPLLHARLAHLESGLRDPEPAVVPVRRRGASVDVTAAGHDPEAAAAAEAHISRGFTTDGPSKPAYTALVAGIGAVTLLLAVFGQWVLAALAAATAAFPLLVHRSESAKARKETEQRDDRLADLRSALIKARSDAADLDRERAERHRADRAALDRLRAALPPAR</sequence>
<accession>A0A6L5GDW2</accession>
<comment type="caution">
    <text evidence="3">The sequence shown here is derived from an EMBL/GenBank/DDBJ whole genome shotgun (WGS) entry which is preliminary data.</text>
</comment>
<protein>
    <submittedName>
        <fullName evidence="3">Uncharacterized protein</fullName>
    </submittedName>
</protein>
<feature type="region of interest" description="Disordered" evidence="1">
    <location>
        <begin position="31"/>
        <end position="51"/>
    </location>
</feature>
<dbReference type="AlphaFoldDB" id="A0A6L5GDW2"/>
<evidence type="ECO:0000256" key="1">
    <source>
        <dbReference type="SAM" id="MobiDB-lite"/>
    </source>
</evidence>
<name>A0A6L5GDW2_9ACTN</name>
<gene>
    <name evidence="3" type="ORF">GFD30_19970</name>
</gene>
<keyword evidence="2" id="KW-0812">Transmembrane</keyword>
<evidence type="ECO:0000313" key="3">
    <source>
        <dbReference type="EMBL" id="MQM27828.1"/>
    </source>
</evidence>
<feature type="compositionally biased region" description="Basic and acidic residues" evidence="1">
    <location>
        <begin position="37"/>
        <end position="47"/>
    </location>
</feature>
<dbReference type="EMBL" id="WIAO01000029">
    <property type="protein sequence ID" value="MQM27828.1"/>
    <property type="molecule type" value="Genomic_DNA"/>
</dbReference>
<feature type="transmembrane region" description="Helical" evidence="2">
    <location>
        <begin position="495"/>
        <end position="528"/>
    </location>
</feature>